<protein>
    <submittedName>
        <fullName evidence="1">YD repeat-containing protein</fullName>
    </submittedName>
</protein>
<accession>A0A521C614</accession>
<evidence type="ECO:0000313" key="1">
    <source>
        <dbReference type="EMBL" id="SMO54879.1"/>
    </source>
</evidence>
<name>A0A521C614_9SPHI</name>
<organism evidence="1 2">
    <name type="scientific">Pedobacter westerhofensis</name>
    <dbReference type="NCBI Taxonomy" id="425512"/>
    <lineage>
        <taxon>Bacteria</taxon>
        <taxon>Pseudomonadati</taxon>
        <taxon>Bacteroidota</taxon>
        <taxon>Sphingobacteriia</taxon>
        <taxon>Sphingobacteriales</taxon>
        <taxon>Sphingobacteriaceae</taxon>
        <taxon>Pedobacter</taxon>
    </lineage>
</organism>
<proteinExistence type="predicted"/>
<dbReference type="AlphaFoldDB" id="A0A521C614"/>
<dbReference type="OrthoDB" id="903892at2"/>
<evidence type="ECO:0000313" key="2">
    <source>
        <dbReference type="Proteomes" id="UP000320300"/>
    </source>
</evidence>
<dbReference type="EMBL" id="FXTN01000003">
    <property type="protein sequence ID" value="SMO54879.1"/>
    <property type="molecule type" value="Genomic_DNA"/>
</dbReference>
<keyword evidence="2" id="KW-1185">Reference proteome</keyword>
<dbReference type="Proteomes" id="UP000320300">
    <property type="component" value="Unassembled WGS sequence"/>
</dbReference>
<sequence length="1099" mass="122773">MSRLKLPKIYRCLLIFPFLLYGLATLGQTPTLTPSIDNVIPPSPNVSSINKFGSIPVGQSTGIPSISVPIYTWSGRNFGKSISISLAYHNSGVKVDETASNIGMGWALNAGGVVSRTVRGTYDELTTDGFLYRTMPPTSYDGNTFDLPVNERLFNKMNAGKVDSQCDIFNYNFNGRSGSFVLGRNGDILFLEQTKLKVEKFFDNINGNQAFSKFIITDESGYKYVFEDYELSINNHGQFPSFTSAWYLTHIYNPTQNDSVEFLYENTTFTNYSGAGSTEAIPLNNDGYGYPSQLNFGSSTVLHAKRPKKITFTDGNTVEFFYDNIQRQDLPGDFLLKKIIISKSQLSYGFKLDHDYSISDRATLVSVTPFGGSSETIDKPYRFEYLTSQTLPQKGSAQQDHWGYANNNNGGLIPHEYVRAPNGQYNPWREFPGGNRDTDPLRMLAGSMTKITYPTGGYTIFEMQANTAKDNWLEQNESVTTTLPPYTDRVMNEGLNSDLSPAASVSFVFGGETNTKTTFDFSVNPLGGNCNSGCGIKLELYNSSNSLITTQQINFSDPSADPYKITKHFELGGLVKNQSYFVKVYTINLSGYYDYMELKWRETNAGGTSTVVLSHVQPFVGGLRIKKIADFSENQSVQTKEYEYVNEDGITSSGALGFRPQYTYQVHYEHKSDPDLFEQPSYSGNFNYNYAIRTSNTVNDIAYVNGSPVTYKRIIEKITSNGMSLGKTVRYFSNFGDYPVIGNDVFPAVPNDIKPWALGLLQKEEVYNVAGELVQKTENTYNLYSDNYSSDAQRVENFRSVSIAPVKFLWAGPKDSFPHIVPDAEPHYFLSSNFTPVAGRSEVARKTVTDYSGISAIAKVINYSYDPDDYYLKETATTNSKGDIRKFVSEYPKDRAATGPNATVFANMYAKNMINTVVGEKEILNSNPLMYQWKDYASLTANLFAPSAEYSKHGNEAEERRVEYSNYDTHGNLVSVKLSRGPSMCYVWGYGGDYLIAKITNADYSTVKNILGGDAGVESLRSDRDPSDATIEALTNNLRNALPGAEIENFTYNTLAGITSHVDVKGNHTFYQYDEFGRLRYVKDQNGNIIKQAVYNYNK</sequence>
<reference evidence="1 2" key="1">
    <citation type="submission" date="2017-05" db="EMBL/GenBank/DDBJ databases">
        <authorList>
            <person name="Varghese N."/>
            <person name="Submissions S."/>
        </authorList>
    </citation>
    <scope>NUCLEOTIDE SEQUENCE [LARGE SCALE GENOMIC DNA]</scope>
    <source>
        <strain evidence="1 2">DSM 19036</strain>
    </source>
</reference>
<gene>
    <name evidence="1" type="ORF">SAMN06265348_103259</name>
</gene>
<dbReference type="RefSeq" id="WP_142527456.1">
    <property type="nucleotide sequence ID" value="NZ_CBCSJO010000004.1"/>
</dbReference>